<dbReference type="Proteomes" id="UP000027442">
    <property type="component" value="Unassembled WGS sequence"/>
</dbReference>
<proteinExistence type="predicted"/>
<evidence type="ECO:0000313" key="2">
    <source>
        <dbReference type="EMBL" id="KDR52552.1"/>
    </source>
</evidence>
<feature type="compositionally biased region" description="Polar residues" evidence="1">
    <location>
        <begin position="12"/>
        <end position="23"/>
    </location>
</feature>
<protein>
    <submittedName>
        <fullName evidence="2">Uncharacterized protein</fullName>
    </submittedName>
</protein>
<keyword evidence="3" id="KW-1185">Reference proteome</keyword>
<dbReference type="HOGENOM" id="CLU_187663_0_0_10"/>
<dbReference type="PATRIC" id="fig|1122985.7.peg.1420"/>
<feature type="region of interest" description="Disordered" evidence="1">
    <location>
        <begin position="1"/>
        <end position="23"/>
    </location>
</feature>
<evidence type="ECO:0000256" key="1">
    <source>
        <dbReference type="SAM" id="MobiDB-lite"/>
    </source>
</evidence>
<reference evidence="2 3" key="1">
    <citation type="submission" date="2013-08" db="EMBL/GenBank/DDBJ databases">
        <authorList>
            <person name="Weinstock G."/>
            <person name="Sodergren E."/>
            <person name="Wylie T."/>
            <person name="Fulton L."/>
            <person name="Fulton R."/>
            <person name="Fronick C."/>
            <person name="O'Laughlin M."/>
            <person name="Godfrey J."/>
            <person name="Miner T."/>
            <person name="Herter B."/>
            <person name="Appelbaum E."/>
            <person name="Cordes M."/>
            <person name="Lek S."/>
            <person name="Wollam A."/>
            <person name="Pepin K.H."/>
            <person name="Palsikar V.B."/>
            <person name="Mitreva M."/>
            <person name="Wilson R.K."/>
        </authorList>
    </citation>
    <scope>NUCLEOTIDE SEQUENCE [LARGE SCALE GENOMIC DNA]</scope>
    <source>
        <strain evidence="2 3">ATCC 15930</strain>
    </source>
</reference>
<dbReference type="AlphaFoldDB" id="A0A069QIM6"/>
<comment type="caution">
    <text evidence="2">The sequence shown here is derived from an EMBL/GenBank/DDBJ whole genome shotgun (WGS) entry which is preliminary data.</text>
</comment>
<evidence type="ECO:0000313" key="3">
    <source>
        <dbReference type="Proteomes" id="UP000027442"/>
    </source>
</evidence>
<accession>A0A069QIM6</accession>
<gene>
    <name evidence="2" type="ORF">HMPREF1991_01364</name>
</gene>
<organism evidence="2 3">
    <name type="scientific">Hoylesella loescheii DSM 19665 = JCM 12249 = ATCC 15930</name>
    <dbReference type="NCBI Taxonomy" id="1122985"/>
    <lineage>
        <taxon>Bacteria</taxon>
        <taxon>Pseudomonadati</taxon>
        <taxon>Bacteroidota</taxon>
        <taxon>Bacteroidia</taxon>
        <taxon>Bacteroidales</taxon>
        <taxon>Prevotellaceae</taxon>
        <taxon>Hoylesella</taxon>
    </lineage>
</organism>
<dbReference type="EMBL" id="JNGW01000057">
    <property type="protein sequence ID" value="KDR52552.1"/>
    <property type="molecule type" value="Genomic_DNA"/>
</dbReference>
<sequence length="91" mass="9850">MLPVTLEGTKQAAKNHQRAVSNRNAASKTLLNGLVLNVTTPILNYLIDGCSNVQEAKYIDMAKDNAKKTNSSVQNNETINESFMGIVANVT</sequence>
<name>A0A069QIM6_HOYLO</name>